<dbReference type="PANTHER" id="PTHR24148">
    <property type="entry name" value="ANKYRIN REPEAT DOMAIN-CONTAINING PROTEIN 39 HOMOLOG-RELATED"/>
    <property type="match status" value="1"/>
</dbReference>
<dbReference type="InterPro" id="IPR010730">
    <property type="entry name" value="HET"/>
</dbReference>
<organism evidence="2 3">
    <name type="scientific">Glarea lozoyensis (strain ATCC 20868 / MF5171)</name>
    <dbReference type="NCBI Taxonomy" id="1116229"/>
    <lineage>
        <taxon>Eukaryota</taxon>
        <taxon>Fungi</taxon>
        <taxon>Dikarya</taxon>
        <taxon>Ascomycota</taxon>
        <taxon>Pezizomycotina</taxon>
        <taxon>Leotiomycetes</taxon>
        <taxon>Helotiales</taxon>
        <taxon>Helotiaceae</taxon>
        <taxon>Glarea</taxon>
    </lineage>
</organism>
<dbReference type="STRING" id="1116229.S3CWJ9"/>
<name>S3CWJ9_GLAL2</name>
<dbReference type="OrthoDB" id="2157530at2759"/>
<dbReference type="EMBL" id="KE145373">
    <property type="protein sequence ID" value="EPE24201.1"/>
    <property type="molecule type" value="Genomic_DNA"/>
</dbReference>
<dbReference type="HOGENOM" id="CLU_004184_7_2_1"/>
<evidence type="ECO:0000259" key="1">
    <source>
        <dbReference type="Pfam" id="PF06985"/>
    </source>
</evidence>
<dbReference type="GeneID" id="19467102"/>
<evidence type="ECO:0000313" key="3">
    <source>
        <dbReference type="Proteomes" id="UP000016922"/>
    </source>
</evidence>
<protein>
    <submittedName>
        <fullName evidence="2">Heterokaryon incompatibility protein</fullName>
    </submittedName>
</protein>
<dbReference type="eggNOG" id="ENOG502SKG7">
    <property type="taxonomic scope" value="Eukaryota"/>
</dbReference>
<dbReference type="AlphaFoldDB" id="S3CWJ9"/>
<dbReference type="PANTHER" id="PTHR24148:SF73">
    <property type="entry name" value="HET DOMAIN PROTEIN (AFU_ORTHOLOGUE AFUA_8G01020)"/>
    <property type="match status" value="1"/>
</dbReference>
<evidence type="ECO:0000313" key="2">
    <source>
        <dbReference type="EMBL" id="EPE24201.1"/>
    </source>
</evidence>
<sequence length="594" mass="67938">MFTFLPLDLTPELRQIRFLNLLPASSFDAAISCTIFNGSLEAPPHYEALSYVWGTESDKLKINLVYDDAQENAACKADIEDTGLNLEVTQNLASALRHIRDVKSSRILWIDAICIDQNSTKEKSHQVAQMRQVYLSAHRVIMWLGPESSFSSSLAIEFLRSMPMGKDGEPQYVYQEADSPAWLACDDLFLKRPYWSRSWILQEVLHNRPVTVHVGQNTLEIDPFFDLFNKYFTLRKVLSSLSMSGLSAEEQKQLSKDPEKLKKVLANDQWFREFGATESMPASLVYFRPLFQNPKYLPRLGYLLNTFRDQLATVPKDKIYSLSGMAEQEYDIEINYNEDPAKGATLSTRELYMQTTRQLLAKVLVVLLWIESPQRKIESGLDGIRLPSWVPGFMTEQHLNARCLYTKSPLFCASKDFPGGMWRDQSTDKEDALKKSGIFTIRGVRVGRIRNVKEVHATTKWSDVETAQGWDKLRLFWYEPIRHVNGMDLEISNEAVPEDVMKSATFENTSWGPCKSEREDIIVVAAGSNIPLVLRKKDEMFLFVGGCWLVKSQINLTEMLEPQNTSQQKGFDEIMYGSIVKEIESCVIEKFDLC</sequence>
<gene>
    <name evidence="2" type="ORF">GLAREA_08051</name>
</gene>
<dbReference type="KEGG" id="glz:GLAREA_08051"/>
<dbReference type="Proteomes" id="UP000016922">
    <property type="component" value="Unassembled WGS sequence"/>
</dbReference>
<proteinExistence type="predicted"/>
<keyword evidence="3" id="KW-1185">Reference proteome</keyword>
<accession>S3CWJ9</accession>
<dbReference type="RefSeq" id="XP_008088289.1">
    <property type="nucleotide sequence ID" value="XM_008090098.1"/>
</dbReference>
<feature type="domain" description="Heterokaryon incompatibility" evidence="1">
    <location>
        <begin position="46"/>
        <end position="203"/>
    </location>
</feature>
<dbReference type="InterPro" id="IPR052895">
    <property type="entry name" value="HetReg/Transcr_Mod"/>
</dbReference>
<reference evidence="2 3" key="1">
    <citation type="journal article" date="2013" name="BMC Genomics">
        <title>Genomics-driven discovery of the pneumocandin biosynthetic gene cluster in the fungus Glarea lozoyensis.</title>
        <authorList>
            <person name="Chen L."/>
            <person name="Yue Q."/>
            <person name="Zhang X."/>
            <person name="Xiang M."/>
            <person name="Wang C."/>
            <person name="Li S."/>
            <person name="Che Y."/>
            <person name="Ortiz-Lopez F.J."/>
            <person name="Bills G.F."/>
            <person name="Liu X."/>
            <person name="An Z."/>
        </authorList>
    </citation>
    <scope>NUCLEOTIDE SEQUENCE [LARGE SCALE GENOMIC DNA]</scope>
    <source>
        <strain evidence="3">ATCC 20868 / MF5171</strain>
    </source>
</reference>
<dbReference type="Pfam" id="PF06985">
    <property type="entry name" value="HET"/>
    <property type="match status" value="1"/>
</dbReference>